<evidence type="ECO:0000313" key="4">
    <source>
        <dbReference type="EMBL" id="TDE98784.1"/>
    </source>
</evidence>
<gene>
    <name evidence="4" type="ORF">EXU48_00845</name>
</gene>
<dbReference type="InterPro" id="IPR057561">
    <property type="entry name" value="NADase_transloc"/>
</dbReference>
<keyword evidence="2" id="KW-0472">Membrane</keyword>
<evidence type="ECO:0000256" key="1">
    <source>
        <dbReference type="SAM" id="MobiDB-lite"/>
    </source>
</evidence>
<dbReference type="Proteomes" id="UP000504882">
    <property type="component" value="Unassembled WGS sequence"/>
</dbReference>
<dbReference type="PROSITE" id="PS50022">
    <property type="entry name" value="FA58C_3"/>
    <property type="match status" value="1"/>
</dbReference>
<feature type="transmembrane region" description="Helical" evidence="2">
    <location>
        <begin position="363"/>
        <end position="380"/>
    </location>
</feature>
<dbReference type="RefSeq" id="WP_133105686.1">
    <property type="nucleotide sequence ID" value="NZ_SMNA01000001.1"/>
</dbReference>
<feature type="compositionally biased region" description="Pro residues" evidence="1">
    <location>
        <begin position="115"/>
        <end position="147"/>
    </location>
</feature>
<name>A0ABY2E9N9_9MICO</name>
<reference evidence="4 5" key="1">
    <citation type="submission" date="2019-03" db="EMBL/GenBank/DDBJ databases">
        <title>Genomic features of bacteria from cold environments.</title>
        <authorList>
            <person name="Shen L."/>
        </authorList>
    </citation>
    <scope>NUCLEOTIDE SEQUENCE [LARGE SCALE GENOMIC DNA]</scope>
    <source>
        <strain evidence="5">T3246-1</strain>
    </source>
</reference>
<evidence type="ECO:0000313" key="5">
    <source>
        <dbReference type="Proteomes" id="UP000504882"/>
    </source>
</evidence>
<dbReference type="NCBIfam" id="NF047619">
    <property type="entry name" value="NADase_discoid"/>
    <property type="match status" value="1"/>
</dbReference>
<keyword evidence="2" id="KW-0812">Transmembrane</keyword>
<dbReference type="InterPro" id="IPR000421">
    <property type="entry name" value="FA58C"/>
</dbReference>
<dbReference type="Gene3D" id="2.60.120.260">
    <property type="entry name" value="Galactose-binding domain-like"/>
    <property type="match status" value="1"/>
</dbReference>
<keyword evidence="2" id="KW-1133">Transmembrane helix</keyword>
<dbReference type="SUPFAM" id="SSF49785">
    <property type="entry name" value="Galactose-binding domain-like"/>
    <property type="match status" value="1"/>
</dbReference>
<proteinExistence type="predicted"/>
<dbReference type="EMBL" id="SMNA01000001">
    <property type="protein sequence ID" value="TDE98784.1"/>
    <property type="molecule type" value="Genomic_DNA"/>
</dbReference>
<organism evidence="4 5">
    <name type="scientific">Occultella glacieicola</name>
    <dbReference type="NCBI Taxonomy" id="2518684"/>
    <lineage>
        <taxon>Bacteria</taxon>
        <taxon>Bacillati</taxon>
        <taxon>Actinomycetota</taxon>
        <taxon>Actinomycetes</taxon>
        <taxon>Micrococcales</taxon>
        <taxon>Ruaniaceae</taxon>
        <taxon>Occultella</taxon>
    </lineage>
</organism>
<accession>A0ABY2E9N9</accession>
<feature type="domain" description="F5/8 type C" evidence="3">
    <location>
        <begin position="387"/>
        <end position="486"/>
    </location>
</feature>
<protein>
    <submittedName>
        <fullName evidence="4">Zinc ribbon domain-containing protein</fullName>
    </submittedName>
</protein>
<dbReference type="InterPro" id="IPR008979">
    <property type="entry name" value="Galactose-bd-like_sf"/>
</dbReference>
<comment type="caution">
    <text evidence="4">The sequence shown here is derived from an EMBL/GenBank/DDBJ whole genome shotgun (WGS) entry which is preliminary data.</text>
</comment>
<sequence length="541" mass="56785">MVICPECGTRNEVGEQFCGGCGTYLEWEEAESEEAAEPAPQPEPELEPELVPDRALSPEPDLAHPGAPEPDGPRPAEPARALPPDAVPDRLPEPERVPEPAPGRSAEVTRATTRPAPPAPGPAPEPAPGPAPEPTPGPAPEPTPGPEAPRTTGPAREPVSASEPGAQPDPVPEPAPQPPADSATEAAPSGTEPARPPGQPHQNGTPDRETVEQSKPAAMIAPALVAPPVPRKRRSTRDSERPASGATGGQRPGAPVPVADQPGAQSPGTPQAVRPGAAKPRPKPRPVPEDEPPPAPGDLICGNCGTGNVPTRKFCRRCGTSLAEAKVQPTRSWWRRLLRPDAKPGPAAGTRPKTRRRRFPTRLVSVVVILGLLTAAGLYFRPELERAYQSVLDRAQGNATVNPTAFTASSEGTETPATNLGDGTNDRAWMPAAPGPSAGQWVEVTFAQPFRMVRILVTSGASSVQEDFLAQDRPQTVTVTITTDTGAQVSEDVVLEDVAGAQSVELVAEGVVAVRMTVVDTWDPRPETYVAIAELEFRGRE</sequence>
<dbReference type="Pfam" id="PF25302">
    <property type="entry name" value="NADase_transloc"/>
    <property type="match status" value="1"/>
</dbReference>
<keyword evidence="5" id="KW-1185">Reference proteome</keyword>
<feature type="compositionally biased region" description="Basic and acidic residues" evidence="1">
    <location>
        <begin position="87"/>
        <end position="98"/>
    </location>
</feature>
<evidence type="ECO:0000259" key="3">
    <source>
        <dbReference type="PROSITE" id="PS50022"/>
    </source>
</evidence>
<evidence type="ECO:0000256" key="2">
    <source>
        <dbReference type="SAM" id="Phobius"/>
    </source>
</evidence>
<feature type="compositionally biased region" description="Pro residues" evidence="1">
    <location>
        <begin position="67"/>
        <end position="76"/>
    </location>
</feature>
<feature type="region of interest" description="Disordered" evidence="1">
    <location>
        <begin position="29"/>
        <end position="296"/>
    </location>
</feature>
<feature type="compositionally biased region" description="Pro residues" evidence="1">
    <location>
        <begin position="167"/>
        <end position="179"/>
    </location>
</feature>